<accession>A0ABV1I3U7</accession>
<sequence length="307" mass="34789">MNKLLNQKLLFLISLLCVVTVTVGAVFLPRYLSRGLDKSRLNKVTVSDRSHFSYLEQSSGGIIENIQALSFMKNEANLMLLSDMKADTARLNTDLLENVYNQAMIASEYGMLPWLGVGDYKTLRKSSYDVVTDWEDDIRFARYYSLTYDSDNDENTKELLNLWFLRFSDNNTFDYYFLVDASDYTIYYAEIHNDWTAAEAEAMEIIKAESGGNEINITISEGIDQSATLDVSDSSLETGVLWYYNAESCRYVVGDYTNSYHALLVLHFEDGTVYMEETPVDSNATVSKKGIAVGVRGVQSNLNQLKK</sequence>
<dbReference type="RefSeq" id="WP_349145026.1">
    <property type="nucleotide sequence ID" value="NZ_JBBMFC010000031.1"/>
</dbReference>
<keyword evidence="2" id="KW-1185">Reference proteome</keyword>
<gene>
    <name evidence="1" type="ORF">WMO62_13750</name>
</gene>
<comment type="caution">
    <text evidence="1">The sequence shown here is derived from an EMBL/GenBank/DDBJ whole genome shotgun (WGS) entry which is preliminary data.</text>
</comment>
<dbReference type="EMBL" id="JBBMFC010000031">
    <property type="protein sequence ID" value="MEQ2579873.1"/>
    <property type="molecule type" value="Genomic_DNA"/>
</dbReference>
<evidence type="ECO:0000313" key="1">
    <source>
        <dbReference type="EMBL" id="MEQ2579873.1"/>
    </source>
</evidence>
<organism evidence="1 2">
    <name type="scientific">Hominiventricola aquisgranensis</name>
    <dbReference type="NCBI Taxonomy" id="3133164"/>
    <lineage>
        <taxon>Bacteria</taxon>
        <taxon>Bacillati</taxon>
        <taxon>Bacillota</taxon>
        <taxon>Clostridia</taxon>
        <taxon>Lachnospirales</taxon>
        <taxon>Lachnospiraceae</taxon>
        <taxon>Hominiventricola</taxon>
    </lineage>
</organism>
<proteinExistence type="predicted"/>
<evidence type="ECO:0000313" key="2">
    <source>
        <dbReference type="Proteomes" id="UP001470288"/>
    </source>
</evidence>
<protein>
    <submittedName>
        <fullName evidence="1">Uncharacterized protein</fullName>
    </submittedName>
</protein>
<dbReference type="Proteomes" id="UP001470288">
    <property type="component" value="Unassembled WGS sequence"/>
</dbReference>
<reference evidence="1 2" key="1">
    <citation type="submission" date="2024-03" db="EMBL/GenBank/DDBJ databases">
        <title>Human intestinal bacterial collection.</title>
        <authorList>
            <person name="Pauvert C."/>
            <person name="Hitch T.C.A."/>
            <person name="Clavel T."/>
        </authorList>
    </citation>
    <scope>NUCLEOTIDE SEQUENCE [LARGE SCALE GENOMIC DNA]</scope>
    <source>
        <strain evidence="1 2">CLA-AA-H78B</strain>
    </source>
</reference>
<name>A0ABV1I3U7_9FIRM</name>